<evidence type="ECO:0000256" key="6">
    <source>
        <dbReference type="ARBA" id="ARBA00023316"/>
    </source>
</evidence>
<dbReference type="STRING" id="1515612.SKP52_11545"/>
<dbReference type="KEGG" id="sphk:SKP52_11545"/>
<dbReference type="GO" id="GO:0071972">
    <property type="term" value="F:peptidoglycan L,D-transpeptidase activity"/>
    <property type="evidence" value="ECO:0007669"/>
    <property type="project" value="TreeGrafter"/>
</dbReference>
<sequence length="225" mass="23872">MRAGLIGALLIAVAAIIGVYLGNDIIAAAPTGESARVADGERAQDAVSADGARDYLTPAELDTATRDGILPAGTKSLLKTDGKMRHGEYKWHDDGVPPGKLTIWVDLRTQLISVFRGGHEIGASVIVYGAETMQSPVGRFPILSKHRDYHSRAYDAPMPYSMFITNSGVALHGSPMSSRRATHGCIGLPVQFARLVFEAAKTGDEVRIVRSETKAIAANSQSAGS</sequence>
<dbReference type="InterPro" id="IPR038063">
    <property type="entry name" value="Transpep_catalytic_dom"/>
</dbReference>
<dbReference type="PROSITE" id="PS52029">
    <property type="entry name" value="LD_TPASE"/>
    <property type="match status" value="1"/>
</dbReference>
<dbReference type="SUPFAM" id="SSF141523">
    <property type="entry name" value="L,D-transpeptidase catalytic domain-like"/>
    <property type="match status" value="1"/>
</dbReference>
<feature type="domain" description="L,D-TPase catalytic" evidence="8">
    <location>
        <begin position="101"/>
        <end position="209"/>
    </location>
</feature>
<keyword evidence="5 7" id="KW-0573">Peptidoglycan synthesis</keyword>
<dbReference type="EMBL" id="CP009122">
    <property type="protein sequence ID" value="AJA09206.1"/>
    <property type="molecule type" value="Genomic_DNA"/>
</dbReference>
<dbReference type="GO" id="GO:0016740">
    <property type="term" value="F:transferase activity"/>
    <property type="evidence" value="ECO:0007669"/>
    <property type="project" value="UniProtKB-KW"/>
</dbReference>
<dbReference type="HOGENOM" id="CLU_099825_0_0_5"/>
<dbReference type="Proteomes" id="UP000030907">
    <property type="component" value="Chromosome"/>
</dbReference>
<evidence type="ECO:0000256" key="5">
    <source>
        <dbReference type="ARBA" id="ARBA00022984"/>
    </source>
</evidence>
<dbReference type="GO" id="GO:0005576">
    <property type="term" value="C:extracellular region"/>
    <property type="evidence" value="ECO:0007669"/>
    <property type="project" value="TreeGrafter"/>
</dbReference>
<dbReference type="GO" id="GO:0008360">
    <property type="term" value="P:regulation of cell shape"/>
    <property type="evidence" value="ECO:0007669"/>
    <property type="project" value="UniProtKB-UniRule"/>
</dbReference>
<dbReference type="PANTHER" id="PTHR30582:SF2">
    <property type="entry name" value="L,D-TRANSPEPTIDASE YCIB-RELATED"/>
    <property type="match status" value="1"/>
</dbReference>
<evidence type="ECO:0000256" key="3">
    <source>
        <dbReference type="ARBA" id="ARBA00022679"/>
    </source>
</evidence>
<dbReference type="RefSeq" id="WP_228383905.1">
    <property type="nucleotide sequence ID" value="NZ_CP009122.1"/>
</dbReference>
<organism evidence="9 10">
    <name type="scientific">Sphingopyxis fribergensis</name>
    <dbReference type="NCBI Taxonomy" id="1515612"/>
    <lineage>
        <taxon>Bacteria</taxon>
        <taxon>Pseudomonadati</taxon>
        <taxon>Pseudomonadota</taxon>
        <taxon>Alphaproteobacteria</taxon>
        <taxon>Sphingomonadales</taxon>
        <taxon>Sphingomonadaceae</taxon>
        <taxon>Sphingopyxis</taxon>
    </lineage>
</organism>
<dbReference type="Pfam" id="PF03734">
    <property type="entry name" value="YkuD"/>
    <property type="match status" value="1"/>
</dbReference>
<evidence type="ECO:0000256" key="7">
    <source>
        <dbReference type="PROSITE-ProRule" id="PRU01373"/>
    </source>
</evidence>
<evidence type="ECO:0000313" key="10">
    <source>
        <dbReference type="Proteomes" id="UP000030907"/>
    </source>
</evidence>
<keyword evidence="4 7" id="KW-0133">Cell shape</keyword>
<evidence type="ECO:0000256" key="2">
    <source>
        <dbReference type="ARBA" id="ARBA00005992"/>
    </source>
</evidence>
<gene>
    <name evidence="9" type="ORF">SKP52_11545</name>
</gene>
<dbReference type="AlphaFoldDB" id="A0A0A7PGK7"/>
<dbReference type="GO" id="GO:0018104">
    <property type="term" value="P:peptidoglycan-protein cross-linking"/>
    <property type="evidence" value="ECO:0007669"/>
    <property type="project" value="TreeGrafter"/>
</dbReference>
<evidence type="ECO:0000256" key="4">
    <source>
        <dbReference type="ARBA" id="ARBA00022960"/>
    </source>
</evidence>
<accession>A0A0A7PGK7</accession>
<keyword evidence="10" id="KW-1185">Reference proteome</keyword>
<dbReference type="GO" id="GO:0071555">
    <property type="term" value="P:cell wall organization"/>
    <property type="evidence" value="ECO:0007669"/>
    <property type="project" value="UniProtKB-UniRule"/>
</dbReference>
<keyword evidence="3" id="KW-0808">Transferase</keyword>
<dbReference type="Gene3D" id="2.40.440.10">
    <property type="entry name" value="L,D-transpeptidase catalytic domain-like"/>
    <property type="match status" value="1"/>
</dbReference>
<dbReference type="UniPathway" id="UPA00219"/>
<evidence type="ECO:0000313" key="9">
    <source>
        <dbReference type="EMBL" id="AJA09206.1"/>
    </source>
</evidence>
<feature type="active site" description="Nucleophile" evidence="7">
    <location>
        <position position="185"/>
    </location>
</feature>
<dbReference type="CDD" id="cd16913">
    <property type="entry name" value="YkuD_like"/>
    <property type="match status" value="1"/>
</dbReference>
<reference evidence="9 10" key="1">
    <citation type="journal article" date="2015" name="Int. J. Syst. Evol. Microbiol.">
        <title>Description of Sphingopyxis fribergensis sp. nov. - a soil bacterium with the ability to degrade styrene and phenylacetic acid.</title>
        <authorList>
            <person name="Oelschlagel M."/>
            <person name="Ruckert C."/>
            <person name="Kalinowski J."/>
            <person name="Schmidt G."/>
            <person name="Schlomann M."/>
            <person name="Tischler D."/>
        </authorList>
    </citation>
    <scope>NUCLEOTIDE SEQUENCE [LARGE SCALE GENOMIC DNA]</scope>
    <source>
        <strain evidence="9 10">Kp5.2</strain>
    </source>
</reference>
<proteinExistence type="inferred from homology"/>
<keyword evidence="6 7" id="KW-0961">Cell wall biogenesis/degradation</keyword>
<evidence type="ECO:0000259" key="8">
    <source>
        <dbReference type="PROSITE" id="PS52029"/>
    </source>
</evidence>
<dbReference type="InterPro" id="IPR050979">
    <property type="entry name" value="LD-transpeptidase"/>
</dbReference>
<feature type="active site" description="Proton donor/acceptor" evidence="7">
    <location>
        <position position="172"/>
    </location>
</feature>
<dbReference type="InterPro" id="IPR005490">
    <property type="entry name" value="LD_TPept_cat_dom"/>
</dbReference>
<protein>
    <recommendedName>
        <fullName evidence="8">L,D-TPase catalytic domain-containing protein</fullName>
    </recommendedName>
</protein>
<evidence type="ECO:0000256" key="1">
    <source>
        <dbReference type="ARBA" id="ARBA00004752"/>
    </source>
</evidence>
<comment type="pathway">
    <text evidence="1 7">Cell wall biogenesis; peptidoglycan biosynthesis.</text>
</comment>
<comment type="similarity">
    <text evidence="2">Belongs to the YkuD family.</text>
</comment>
<name>A0A0A7PGK7_9SPHN</name>
<dbReference type="PANTHER" id="PTHR30582">
    <property type="entry name" value="L,D-TRANSPEPTIDASE"/>
    <property type="match status" value="1"/>
</dbReference>